<reference evidence="2" key="1">
    <citation type="submission" date="2022-07" db="EMBL/GenBank/DDBJ databases">
        <title>Alkalimarinus sp. nov., isolated from gut of a Alitta virens.</title>
        <authorList>
            <person name="Yang A.I."/>
            <person name="Shin N.-R."/>
        </authorList>
    </citation>
    <scope>NUCLEOTIDE SEQUENCE</scope>
    <source>
        <strain evidence="2">FA028</strain>
    </source>
</reference>
<gene>
    <name evidence="2" type="ORF">NNL22_04145</name>
</gene>
<accession>A0A9E8KQF6</accession>
<evidence type="ECO:0000313" key="3">
    <source>
        <dbReference type="Proteomes" id="UP001164472"/>
    </source>
</evidence>
<dbReference type="Gene3D" id="3.30.160.170">
    <property type="entry name" value="FlaG-like"/>
    <property type="match status" value="1"/>
</dbReference>
<dbReference type="AlphaFoldDB" id="A0A9E8KQF6"/>
<dbReference type="RefSeq" id="WP_251810393.1">
    <property type="nucleotide sequence ID" value="NZ_CP101527.1"/>
</dbReference>
<keyword evidence="2" id="KW-0282">Flagellum</keyword>
<keyword evidence="2" id="KW-0966">Cell projection</keyword>
<dbReference type="Pfam" id="PF03646">
    <property type="entry name" value="FlaG"/>
    <property type="match status" value="1"/>
</dbReference>
<dbReference type="SUPFAM" id="SSF160214">
    <property type="entry name" value="FlaG-like"/>
    <property type="match status" value="1"/>
</dbReference>
<dbReference type="InterPro" id="IPR005186">
    <property type="entry name" value="FlaG"/>
</dbReference>
<feature type="compositionally biased region" description="Polar residues" evidence="1">
    <location>
        <begin position="15"/>
        <end position="49"/>
    </location>
</feature>
<dbReference type="PANTHER" id="PTHR37166">
    <property type="entry name" value="PROTEIN FLAG"/>
    <property type="match status" value="1"/>
</dbReference>
<evidence type="ECO:0000256" key="1">
    <source>
        <dbReference type="SAM" id="MobiDB-lite"/>
    </source>
</evidence>
<proteinExistence type="predicted"/>
<keyword evidence="3" id="KW-1185">Reference proteome</keyword>
<name>A0A9E8KQF6_9ALTE</name>
<evidence type="ECO:0000313" key="2">
    <source>
        <dbReference type="EMBL" id="UZW75784.1"/>
    </source>
</evidence>
<dbReference type="PANTHER" id="PTHR37166:SF1">
    <property type="entry name" value="PROTEIN FLAG"/>
    <property type="match status" value="1"/>
</dbReference>
<feature type="region of interest" description="Disordered" evidence="1">
    <location>
        <begin position="1"/>
        <end position="69"/>
    </location>
</feature>
<dbReference type="EMBL" id="CP101527">
    <property type="protein sequence ID" value="UZW75784.1"/>
    <property type="molecule type" value="Genomic_DNA"/>
</dbReference>
<dbReference type="InterPro" id="IPR035924">
    <property type="entry name" value="FlaG-like_sf"/>
</dbReference>
<dbReference type="KEGG" id="asem:NNL22_04145"/>
<sequence>MNDVKVNSLDLASRAGSTASLPQQNSQQAAKVSGAADNSAQGINSSVSVGQIGAEKSSQSQEQKDKQLEGAVTKLNDYIQNVQRDLEFQTDDSSGKTVITVVDRQTSEVVRQIPDDVALKLAQDLQQDEPLSLFNIKV</sequence>
<organism evidence="2 3">
    <name type="scientific">Alkalimarinus sediminis</name>
    <dbReference type="NCBI Taxonomy" id="1632866"/>
    <lineage>
        <taxon>Bacteria</taxon>
        <taxon>Pseudomonadati</taxon>
        <taxon>Pseudomonadota</taxon>
        <taxon>Gammaproteobacteria</taxon>
        <taxon>Alteromonadales</taxon>
        <taxon>Alteromonadaceae</taxon>
        <taxon>Alkalimarinus</taxon>
    </lineage>
</organism>
<dbReference type="Proteomes" id="UP001164472">
    <property type="component" value="Chromosome"/>
</dbReference>
<protein>
    <submittedName>
        <fullName evidence="2">Flagellar protein FlaG</fullName>
    </submittedName>
</protein>
<keyword evidence="2" id="KW-0969">Cilium</keyword>